<protein>
    <recommendedName>
        <fullName evidence="4">N-acetylgalactosaminide beta-1,3-galactosyltransferase</fullName>
        <ecNumber evidence="4">2.4.1.122</ecNumber>
    </recommendedName>
</protein>
<keyword evidence="9" id="KW-0735">Signal-anchor</keyword>
<keyword evidence="10" id="KW-1133">Transmembrane helix</keyword>
<evidence type="ECO:0000256" key="3">
    <source>
        <dbReference type="ARBA" id="ARBA00006462"/>
    </source>
</evidence>
<name>A0AAV9NZ96_9PEZI</name>
<dbReference type="RefSeq" id="XP_064655424.1">
    <property type="nucleotide sequence ID" value="XM_064806607.1"/>
</dbReference>
<keyword evidence="7" id="KW-0812">Transmembrane</keyword>
<evidence type="ECO:0000256" key="7">
    <source>
        <dbReference type="ARBA" id="ARBA00022692"/>
    </source>
</evidence>
<dbReference type="GO" id="GO:0016020">
    <property type="term" value="C:membrane"/>
    <property type="evidence" value="ECO:0007669"/>
    <property type="project" value="UniProtKB-SubCell"/>
</dbReference>
<keyword evidence="6" id="KW-0808">Transferase</keyword>
<dbReference type="PANTHER" id="PTHR23033:SF43">
    <property type="entry name" value="APPLE DOMAIN-CONTAINING PROTEIN"/>
    <property type="match status" value="1"/>
</dbReference>
<keyword evidence="14" id="KW-1185">Reference proteome</keyword>
<organism evidence="13 14">
    <name type="scientific">Saxophila tyrrhenica</name>
    <dbReference type="NCBI Taxonomy" id="1690608"/>
    <lineage>
        <taxon>Eukaryota</taxon>
        <taxon>Fungi</taxon>
        <taxon>Dikarya</taxon>
        <taxon>Ascomycota</taxon>
        <taxon>Pezizomycotina</taxon>
        <taxon>Dothideomycetes</taxon>
        <taxon>Dothideomycetidae</taxon>
        <taxon>Mycosphaerellales</taxon>
        <taxon>Extremaceae</taxon>
        <taxon>Saxophila</taxon>
    </lineage>
</organism>
<evidence type="ECO:0000256" key="2">
    <source>
        <dbReference type="ARBA" id="ARBA00004922"/>
    </source>
</evidence>
<evidence type="ECO:0000256" key="10">
    <source>
        <dbReference type="ARBA" id="ARBA00022989"/>
    </source>
</evidence>
<reference evidence="13 14" key="1">
    <citation type="submission" date="2023-08" db="EMBL/GenBank/DDBJ databases">
        <title>Black Yeasts Isolated from many extreme environments.</title>
        <authorList>
            <person name="Coleine C."/>
            <person name="Stajich J.E."/>
            <person name="Selbmann L."/>
        </authorList>
    </citation>
    <scope>NUCLEOTIDE SEQUENCE [LARGE SCALE GENOMIC DNA]</scope>
    <source>
        <strain evidence="13 14">CCFEE 5935</strain>
    </source>
</reference>
<dbReference type="GO" id="GO:0016263">
    <property type="term" value="F:glycoprotein-N-acetylgalactosamine 3-beta-galactosyltransferase activity"/>
    <property type="evidence" value="ECO:0007669"/>
    <property type="project" value="UniProtKB-EC"/>
</dbReference>
<dbReference type="EC" id="2.4.1.122" evidence="4"/>
<comment type="caution">
    <text evidence="13">The sequence shown here is derived from an EMBL/GenBank/DDBJ whole genome shotgun (WGS) entry which is preliminary data.</text>
</comment>
<dbReference type="InterPro" id="IPR003378">
    <property type="entry name" value="Fringe-like_glycosylTrfase"/>
</dbReference>
<gene>
    <name evidence="13" type="ORF">LTR77_009379</name>
</gene>
<dbReference type="GO" id="GO:0000166">
    <property type="term" value="F:nucleotide binding"/>
    <property type="evidence" value="ECO:0007669"/>
    <property type="project" value="UniProtKB-KW"/>
</dbReference>
<dbReference type="AlphaFoldDB" id="A0AAV9NZ96"/>
<evidence type="ECO:0000259" key="12">
    <source>
        <dbReference type="Pfam" id="PF02434"/>
    </source>
</evidence>
<keyword evidence="11" id="KW-0472">Membrane</keyword>
<dbReference type="Proteomes" id="UP001337655">
    <property type="component" value="Unassembled WGS sequence"/>
</dbReference>
<evidence type="ECO:0000256" key="6">
    <source>
        <dbReference type="ARBA" id="ARBA00022679"/>
    </source>
</evidence>
<evidence type="ECO:0000256" key="5">
    <source>
        <dbReference type="ARBA" id="ARBA00022676"/>
    </source>
</evidence>
<keyword evidence="5" id="KW-0328">Glycosyltransferase</keyword>
<evidence type="ECO:0000256" key="11">
    <source>
        <dbReference type="ARBA" id="ARBA00023136"/>
    </source>
</evidence>
<feature type="domain" description="Fringe-like glycosyltransferase" evidence="12">
    <location>
        <begin position="196"/>
        <end position="262"/>
    </location>
</feature>
<evidence type="ECO:0000313" key="13">
    <source>
        <dbReference type="EMBL" id="KAK5165281.1"/>
    </source>
</evidence>
<accession>A0AAV9NZ96</accession>
<comment type="pathway">
    <text evidence="2">Protein modification; protein glycosylation.</text>
</comment>
<dbReference type="Gene3D" id="3.90.550.50">
    <property type="match status" value="1"/>
</dbReference>
<dbReference type="EMBL" id="JAVRRT010000017">
    <property type="protein sequence ID" value="KAK5165281.1"/>
    <property type="molecule type" value="Genomic_DNA"/>
</dbReference>
<dbReference type="GeneID" id="89930711"/>
<evidence type="ECO:0000256" key="4">
    <source>
        <dbReference type="ARBA" id="ARBA00012557"/>
    </source>
</evidence>
<dbReference type="InterPro" id="IPR026050">
    <property type="entry name" value="C1GALT1/C1GALT1_chp1"/>
</dbReference>
<evidence type="ECO:0000256" key="9">
    <source>
        <dbReference type="ARBA" id="ARBA00022968"/>
    </source>
</evidence>
<keyword evidence="8" id="KW-0547">Nucleotide-binding</keyword>
<evidence type="ECO:0000313" key="14">
    <source>
        <dbReference type="Proteomes" id="UP001337655"/>
    </source>
</evidence>
<comment type="subcellular location">
    <subcellularLocation>
        <location evidence="1">Membrane</location>
        <topology evidence="1">Single-pass type II membrane protein</topology>
    </subcellularLocation>
</comment>
<comment type="similarity">
    <text evidence="3">Belongs to the glycosyltransferase 31 family. Beta3-Gal-T subfamily.</text>
</comment>
<proteinExistence type="inferred from homology"/>
<evidence type="ECO:0000256" key="1">
    <source>
        <dbReference type="ARBA" id="ARBA00004606"/>
    </source>
</evidence>
<dbReference type="Pfam" id="PF02434">
    <property type="entry name" value="Fringe"/>
    <property type="match status" value="1"/>
</dbReference>
<dbReference type="PANTHER" id="PTHR23033">
    <property type="entry name" value="BETA1,3-GALACTOSYLTRANSFERASE"/>
    <property type="match status" value="1"/>
</dbReference>
<evidence type="ECO:0000256" key="8">
    <source>
        <dbReference type="ARBA" id="ARBA00022741"/>
    </source>
</evidence>
<sequence>MPRSALPLLQRPSVIATSFLTFFAVSFLLFTPASPLGRVHNWLHSKEKEHLEAKSQEYDIVLPTPLLEVSGTFGWQTTSSFNPVRFEDVTNKSISELCASWPANLLSDIQPVLKTGHGDVSACLVNLLIFSDTEEHYEGHNIIDFIQDIPSHVRDGERRLEAWRNGSLADGTATRKQAWKTDKFKFLAGVCRAWKMRPVRKWYVFYEADTYIVWDNIFRLLENFDPDEPHYFGAPSKGRRGTWFAYGGSGYVISREAMRRLMREDYDDKGQYLSSKLSEHHWYNIQHDCCGDSILG</sequence>